<keyword evidence="2" id="KW-0285">Flavoprotein</keyword>
<organism evidence="4 5">
    <name type="scientific">Artemisia annua</name>
    <name type="common">Sweet wormwood</name>
    <dbReference type="NCBI Taxonomy" id="35608"/>
    <lineage>
        <taxon>Eukaryota</taxon>
        <taxon>Viridiplantae</taxon>
        <taxon>Streptophyta</taxon>
        <taxon>Embryophyta</taxon>
        <taxon>Tracheophyta</taxon>
        <taxon>Spermatophyta</taxon>
        <taxon>Magnoliopsida</taxon>
        <taxon>eudicotyledons</taxon>
        <taxon>Gunneridae</taxon>
        <taxon>Pentapetalae</taxon>
        <taxon>asterids</taxon>
        <taxon>campanulids</taxon>
        <taxon>Asterales</taxon>
        <taxon>Asteraceae</taxon>
        <taxon>Asteroideae</taxon>
        <taxon>Anthemideae</taxon>
        <taxon>Artemisiinae</taxon>
        <taxon>Artemisia</taxon>
    </lineage>
</organism>
<keyword evidence="3" id="KW-0274">FAD</keyword>
<comment type="caution">
    <text evidence="4">The sequence shown here is derived from an EMBL/GenBank/DDBJ whole genome shotgun (WGS) entry which is preliminary data.</text>
</comment>
<sequence>MVEVLRGSKVLDPKLVWESYQWVAKKVEFEPKVLAWPEAVRDGLLEAGMLPNNGFTLEHLYGTKTGGSIFDQTGRRHTAADLLEYADPSNITVYLNATLHRILFKADGNYSLFLHLSV</sequence>
<dbReference type="EMBL" id="PKPP01004998">
    <property type="protein sequence ID" value="PWA61888.1"/>
    <property type="molecule type" value="Genomic_DNA"/>
</dbReference>
<evidence type="ECO:0000313" key="4">
    <source>
        <dbReference type="EMBL" id="PWA61888.1"/>
    </source>
</evidence>
<name>A0A2U1MKW1_ARTAN</name>
<proteinExistence type="predicted"/>
<dbReference type="Gene3D" id="3.30.410.40">
    <property type="match status" value="1"/>
</dbReference>
<evidence type="ECO:0000256" key="3">
    <source>
        <dbReference type="ARBA" id="ARBA00022827"/>
    </source>
</evidence>
<gene>
    <name evidence="4" type="ORF">CTI12_AA368960</name>
</gene>
<reference evidence="4 5" key="1">
    <citation type="journal article" date="2018" name="Mol. Plant">
        <title>The genome of Artemisia annua provides insight into the evolution of Asteraceae family and artemisinin biosynthesis.</title>
        <authorList>
            <person name="Shen Q."/>
            <person name="Zhang L."/>
            <person name="Liao Z."/>
            <person name="Wang S."/>
            <person name="Yan T."/>
            <person name="Shi P."/>
            <person name="Liu M."/>
            <person name="Fu X."/>
            <person name="Pan Q."/>
            <person name="Wang Y."/>
            <person name="Lv Z."/>
            <person name="Lu X."/>
            <person name="Zhang F."/>
            <person name="Jiang W."/>
            <person name="Ma Y."/>
            <person name="Chen M."/>
            <person name="Hao X."/>
            <person name="Li L."/>
            <person name="Tang Y."/>
            <person name="Lv G."/>
            <person name="Zhou Y."/>
            <person name="Sun X."/>
            <person name="Brodelius P.E."/>
            <person name="Rose J.K.C."/>
            <person name="Tang K."/>
        </authorList>
    </citation>
    <scope>NUCLEOTIDE SEQUENCE [LARGE SCALE GENOMIC DNA]</scope>
    <source>
        <strain evidence="5">cv. Huhao1</strain>
        <tissue evidence="4">Leaf</tissue>
    </source>
</reference>
<dbReference type="InterPro" id="IPR051871">
    <property type="entry name" value="GMC_Oxidoreductase-Related"/>
</dbReference>
<evidence type="ECO:0000256" key="2">
    <source>
        <dbReference type="ARBA" id="ARBA00022630"/>
    </source>
</evidence>
<dbReference type="Proteomes" id="UP000245207">
    <property type="component" value="Unassembled WGS sequence"/>
</dbReference>
<dbReference type="PANTHER" id="PTHR45968">
    <property type="entry name" value="OSJNBA0019K04.7 PROTEIN"/>
    <property type="match status" value="1"/>
</dbReference>
<evidence type="ECO:0000256" key="1">
    <source>
        <dbReference type="ARBA" id="ARBA00001974"/>
    </source>
</evidence>
<dbReference type="Gene3D" id="3.50.50.60">
    <property type="entry name" value="FAD/NAD(P)-binding domain"/>
    <property type="match status" value="1"/>
</dbReference>
<protein>
    <submittedName>
        <fullName evidence="4">Oxygen-dependent choline dehydrogenase, FAD/NAD(P)-binding domain protein</fullName>
    </submittedName>
</protein>
<dbReference type="InterPro" id="IPR036188">
    <property type="entry name" value="FAD/NAD-bd_sf"/>
</dbReference>
<dbReference type="PANTHER" id="PTHR45968:SF31">
    <property type="entry name" value="GLUCOSE-METHANOL-CHOLINE (GMC) OXIDOREDUCTASE FAMILY PROTEIN"/>
    <property type="match status" value="1"/>
</dbReference>
<comment type="cofactor">
    <cofactor evidence="1">
        <name>FAD</name>
        <dbReference type="ChEBI" id="CHEBI:57692"/>
    </cofactor>
</comment>
<dbReference type="AlphaFoldDB" id="A0A2U1MKW1"/>
<accession>A0A2U1MKW1</accession>
<keyword evidence="5" id="KW-1185">Reference proteome</keyword>
<dbReference type="OrthoDB" id="269227at2759"/>
<dbReference type="STRING" id="35608.A0A2U1MKW1"/>
<evidence type="ECO:0000313" key="5">
    <source>
        <dbReference type="Proteomes" id="UP000245207"/>
    </source>
</evidence>